<evidence type="ECO:0000256" key="7">
    <source>
        <dbReference type="ARBA" id="ARBA00023211"/>
    </source>
</evidence>
<feature type="binding site" evidence="10">
    <location>
        <begin position="324"/>
        <end position="327"/>
    </location>
    <ligand>
        <name>GMP</name>
        <dbReference type="ChEBI" id="CHEBI:58115"/>
    </ligand>
</feature>
<keyword evidence="7 11" id="KW-0464">Manganese</keyword>
<evidence type="ECO:0000256" key="2">
    <source>
        <dbReference type="ARBA" id="ARBA00022598"/>
    </source>
</evidence>
<dbReference type="EMBL" id="CP001778">
    <property type="protein sequence ID" value="ADD44094.1"/>
    <property type="molecule type" value="Genomic_DNA"/>
</dbReference>
<keyword evidence="5" id="KW-0692">RNA repair</keyword>
<dbReference type="GO" id="GO:0003909">
    <property type="term" value="F:DNA ligase activity"/>
    <property type="evidence" value="ECO:0007669"/>
    <property type="project" value="TreeGrafter"/>
</dbReference>
<feature type="binding site" evidence="11">
    <location>
        <position position="180"/>
    </location>
    <ligand>
        <name>Mn(2+)</name>
        <dbReference type="ChEBI" id="CHEBI:29035"/>
        <label>2</label>
    </ligand>
</feature>
<feature type="binding site" evidence="10">
    <location>
        <position position="394"/>
    </location>
    <ligand>
        <name>GMP</name>
        <dbReference type="ChEBI" id="CHEBI:58115"/>
    </ligand>
</feature>
<dbReference type="eggNOG" id="COG1690">
    <property type="taxonomic scope" value="Bacteria"/>
</dbReference>
<dbReference type="InterPro" id="IPR036025">
    <property type="entry name" value="RtcB-like_sf"/>
</dbReference>
<evidence type="ECO:0000256" key="1">
    <source>
        <dbReference type="ARBA" id="ARBA00012726"/>
    </source>
</evidence>
<dbReference type="GO" id="GO:0170057">
    <property type="term" value="F:RNA ligase (GTP) activity"/>
    <property type="evidence" value="ECO:0007669"/>
    <property type="project" value="UniProtKB-EC"/>
</dbReference>
<evidence type="ECO:0000313" key="13">
    <source>
        <dbReference type="Proteomes" id="UP000000844"/>
    </source>
</evidence>
<comment type="cofactor">
    <cofactor evidence="11">
        <name>Mn(2+)</name>
        <dbReference type="ChEBI" id="CHEBI:29035"/>
    </cofactor>
    <text evidence="11">Binds 2 manganese ions per subunit.</text>
</comment>
<keyword evidence="13" id="KW-1185">Reference proteome</keyword>
<feature type="binding site" evidence="11">
    <location>
        <position position="163"/>
    </location>
    <ligand>
        <name>Mn(2+)</name>
        <dbReference type="ChEBI" id="CHEBI:29035"/>
        <label>1</label>
    </ligand>
</feature>
<dbReference type="STRING" id="446470.Snas_4449"/>
<accession>D3Q545</accession>
<dbReference type="AlphaFoldDB" id="D3Q545"/>
<feature type="active site" description="GMP-histidine intermediate" evidence="9">
    <location>
        <position position="324"/>
    </location>
</feature>
<comment type="catalytic activity">
    <reaction evidence="8">
        <text>a 3'-end 3'-phospho-ribonucleotide-RNA + a 5'-end dephospho-ribonucleoside-RNA + GTP = a ribonucleotidyl-ribonucleotide-RNA + GMP + diphosphate</text>
        <dbReference type="Rhea" id="RHEA:68076"/>
        <dbReference type="Rhea" id="RHEA-COMP:10463"/>
        <dbReference type="Rhea" id="RHEA-COMP:13936"/>
        <dbReference type="Rhea" id="RHEA-COMP:17355"/>
        <dbReference type="ChEBI" id="CHEBI:33019"/>
        <dbReference type="ChEBI" id="CHEBI:37565"/>
        <dbReference type="ChEBI" id="CHEBI:58115"/>
        <dbReference type="ChEBI" id="CHEBI:83062"/>
        <dbReference type="ChEBI" id="CHEBI:138284"/>
        <dbReference type="ChEBI" id="CHEBI:173118"/>
        <dbReference type="EC" id="6.5.1.8"/>
    </reaction>
</comment>
<evidence type="ECO:0000256" key="4">
    <source>
        <dbReference type="ARBA" id="ARBA00022741"/>
    </source>
</evidence>
<dbReference type="OrthoDB" id="9802323at2"/>
<dbReference type="HOGENOM" id="CLU_022279_1_1_11"/>
<evidence type="ECO:0000256" key="9">
    <source>
        <dbReference type="PIRSR" id="PIRSR601233-1"/>
    </source>
</evidence>
<reference evidence="12 13" key="1">
    <citation type="journal article" date="2009" name="Stand. Genomic Sci.">
        <title>Complete genome sequence of Stackebrandtia nassauensis type strain (LLR-40K-21).</title>
        <authorList>
            <person name="Munk C."/>
            <person name="Lapidus A."/>
            <person name="Copeland A."/>
            <person name="Jando M."/>
            <person name="Mayilraj S."/>
            <person name="Glavina Del Rio T."/>
            <person name="Nolan M."/>
            <person name="Chen F."/>
            <person name="Lucas S."/>
            <person name="Tice H."/>
            <person name="Cheng J.F."/>
            <person name="Han C."/>
            <person name="Detter J.C."/>
            <person name="Bruce D."/>
            <person name="Goodwin L."/>
            <person name="Chain P."/>
            <person name="Pitluck S."/>
            <person name="Goker M."/>
            <person name="Ovchinikova G."/>
            <person name="Pati A."/>
            <person name="Ivanova N."/>
            <person name="Mavromatis K."/>
            <person name="Chen A."/>
            <person name="Palaniappan K."/>
            <person name="Land M."/>
            <person name="Hauser L."/>
            <person name="Chang Y.J."/>
            <person name="Jeffries C.D."/>
            <person name="Bristow J."/>
            <person name="Eisen J.A."/>
            <person name="Markowitz V."/>
            <person name="Hugenholtz P."/>
            <person name="Kyrpides N.C."/>
            <person name="Klenk H.P."/>
        </authorList>
    </citation>
    <scope>NUCLEOTIDE SEQUENCE [LARGE SCALE GENOMIC DNA]</scope>
    <source>
        <strain evidence="13">DSM 44728 / CIP 108903 / NRRL B-16338 / NBRC 102104 / LLR-40K-21</strain>
    </source>
</reference>
<keyword evidence="6 10" id="KW-0342">GTP-binding</keyword>
<dbReference type="GO" id="GO:0006281">
    <property type="term" value="P:DNA repair"/>
    <property type="evidence" value="ECO:0007669"/>
    <property type="project" value="TreeGrafter"/>
</dbReference>
<name>D3Q545_STANL</name>
<dbReference type="GO" id="GO:0042245">
    <property type="term" value="P:RNA repair"/>
    <property type="evidence" value="ECO:0007669"/>
    <property type="project" value="UniProtKB-KW"/>
</dbReference>
<evidence type="ECO:0000256" key="5">
    <source>
        <dbReference type="ARBA" id="ARBA00022800"/>
    </source>
</evidence>
<dbReference type="FunFam" id="3.90.1860.10:FF:000003">
    <property type="entry name" value="RNA-splicing ligase RtcB"/>
    <property type="match status" value="1"/>
</dbReference>
<sequence>MSFQELDGNGAPIRLWADPASIEEQALAQLRNVAALPWVSGVAVMPDVHYGKGATVGSVIAMRGAVSPAAVGVDIGCGMTAQRTSLTAEDLPEDLSRLRGAIEKAIPVGRGMHKRSVDVDHLKTGFRGWHRFWGEFDELAKPVARSLKGRSMQQLGTLGGGNHFIEVCLSDDGQVWLMLHSGSRNVGNKLAEFHIEKAKALPHNADLPDPDLAVFVNDTPTMDAYRRDLFWAQEYARRNRAVMMALLREVVRKKFKKVSFDEEISCHHNYVAEEVHDGHEVLVTRKGAIHAGAGRMGIIPGSMGASSFIVRGLGNADAFESASHGAGRRMSRNQARKRFTAEDLVAQTAGVECRKDSGVVDEIPSAYKDIDEVIAAQSDLVEVTARLKQVICVKG</sequence>
<dbReference type="GO" id="GO:0030145">
    <property type="term" value="F:manganese ion binding"/>
    <property type="evidence" value="ECO:0007669"/>
    <property type="project" value="TreeGrafter"/>
</dbReference>
<keyword evidence="4 10" id="KW-0547">Nucleotide-binding</keyword>
<evidence type="ECO:0000256" key="3">
    <source>
        <dbReference type="ARBA" id="ARBA00022723"/>
    </source>
</evidence>
<feature type="binding site" evidence="11">
    <location>
        <position position="268"/>
    </location>
    <ligand>
        <name>Mn(2+)</name>
        <dbReference type="ChEBI" id="CHEBI:29035"/>
        <label>2</label>
    </ligand>
</feature>
<feature type="binding site" evidence="10">
    <location>
        <begin position="300"/>
        <end position="303"/>
    </location>
    <ligand>
        <name>GMP</name>
        <dbReference type="ChEBI" id="CHEBI:58115"/>
    </ligand>
</feature>
<dbReference type="GO" id="GO:0005525">
    <property type="term" value="F:GTP binding"/>
    <property type="evidence" value="ECO:0007669"/>
    <property type="project" value="UniProtKB-KW"/>
</dbReference>
<dbReference type="PANTHER" id="PTHR43749:SF2">
    <property type="entry name" value="RNA-SPLICING LIGASE RTCB"/>
    <property type="match status" value="1"/>
</dbReference>
<dbReference type="GO" id="GO:0006396">
    <property type="term" value="P:RNA processing"/>
    <property type="evidence" value="ECO:0007669"/>
    <property type="project" value="InterPro"/>
</dbReference>
<evidence type="ECO:0000256" key="8">
    <source>
        <dbReference type="ARBA" id="ARBA00047746"/>
    </source>
</evidence>
<proteinExistence type="predicted"/>
<evidence type="ECO:0000256" key="6">
    <source>
        <dbReference type="ARBA" id="ARBA00023134"/>
    </source>
</evidence>
<feature type="binding site" evidence="10">
    <location>
        <position position="307"/>
    </location>
    <ligand>
        <name>GMP</name>
        <dbReference type="ChEBI" id="CHEBI:58115"/>
    </ligand>
</feature>
<keyword evidence="2" id="KW-0436">Ligase</keyword>
<dbReference type="RefSeq" id="WP_013019665.1">
    <property type="nucleotide sequence ID" value="NC_013947.1"/>
</dbReference>
<gene>
    <name evidence="12" type="ordered locus">Snas_4449</name>
</gene>
<dbReference type="SUPFAM" id="SSF103365">
    <property type="entry name" value="Hypothetical protein PH1602"/>
    <property type="match status" value="1"/>
</dbReference>
<feature type="binding site" evidence="11">
    <location>
        <position position="74"/>
    </location>
    <ligand>
        <name>Mn(2+)</name>
        <dbReference type="ChEBI" id="CHEBI:29035"/>
        <label>1</label>
    </ligand>
</feature>
<dbReference type="KEGG" id="sna:Snas_4449"/>
<dbReference type="Gene3D" id="3.90.1860.10">
    <property type="entry name" value="tRNA-splicing ligase RtcB"/>
    <property type="match status" value="1"/>
</dbReference>
<evidence type="ECO:0000313" key="12">
    <source>
        <dbReference type="EMBL" id="ADD44094.1"/>
    </source>
</evidence>
<dbReference type="InterPro" id="IPR052915">
    <property type="entry name" value="RtcB-like"/>
</dbReference>
<dbReference type="Pfam" id="PF01139">
    <property type="entry name" value="RtcB"/>
    <property type="match status" value="1"/>
</dbReference>
<evidence type="ECO:0000256" key="11">
    <source>
        <dbReference type="PIRSR" id="PIRSR601233-3"/>
    </source>
</evidence>
<dbReference type="InterPro" id="IPR001233">
    <property type="entry name" value="RtcB"/>
</dbReference>
<organism evidence="12 13">
    <name type="scientific">Stackebrandtia nassauensis (strain DSM 44728 / CIP 108903 / NRRL B-16338 / NBRC 102104 / LLR-40K-21)</name>
    <dbReference type="NCBI Taxonomy" id="446470"/>
    <lineage>
        <taxon>Bacteria</taxon>
        <taxon>Bacillati</taxon>
        <taxon>Actinomycetota</taxon>
        <taxon>Actinomycetes</taxon>
        <taxon>Glycomycetales</taxon>
        <taxon>Glycomycetaceae</taxon>
        <taxon>Stackebrandtia</taxon>
    </lineage>
</organism>
<protein>
    <recommendedName>
        <fullName evidence="1">3'-phosphate/5'-hydroxy nucleic acid ligase</fullName>
        <ecNumber evidence="1">6.5.1.8</ecNumber>
    </recommendedName>
</protein>
<keyword evidence="3 11" id="KW-0479">Metal-binding</keyword>
<dbReference type="Proteomes" id="UP000000844">
    <property type="component" value="Chromosome"/>
</dbReference>
<feature type="binding site" evidence="10">
    <location>
        <begin position="162"/>
        <end position="166"/>
    </location>
    <ligand>
        <name>GMP</name>
        <dbReference type="ChEBI" id="CHEBI:58115"/>
    </ligand>
</feature>
<dbReference type="PANTHER" id="PTHR43749">
    <property type="entry name" value="RNA-SPLICING LIGASE RTCB"/>
    <property type="match status" value="1"/>
</dbReference>
<dbReference type="EC" id="6.5.1.8" evidence="1"/>
<evidence type="ECO:0000256" key="10">
    <source>
        <dbReference type="PIRSR" id="PIRSR601233-2"/>
    </source>
</evidence>
<feature type="binding site" evidence="10">
    <location>
        <begin position="268"/>
        <end position="269"/>
    </location>
    <ligand>
        <name>GMP</name>
        <dbReference type="ChEBI" id="CHEBI:58115"/>
    </ligand>
</feature>